<dbReference type="Proteomes" id="UP000198217">
    <property type="component" value="Chromosome I"/>
</dbReference>
<protein>
    <submittedName>
        <fullName evidence="2">Thiosulfate dehydrogenase [quinone] large subunit</fullName>
    </submittedName>
</protein>
<evidence type="ECO:0000256" key="1">
    <source>
        <dbReference type="SAM" id="Phobius"/>
    </source>
</evidence>
<gene>
    <name evidence="2" type="ORF">GA0070609_1722</name>
</gene>
<dbReference type="AlphaFoldDB" id="A0A1C5HJH6"/>
<evidence type="ECO:0000313" key="3">
    <source>
        <dbReference type="Proteomes" id="UP000198217"/>
    </source>
</evidence>
<name>A0A1C5HJH6_9ACTN</name>
<reference evidence="2 3" key="1">
    <citation type="submission" date="2016-06" db="EMBL/GenBank/DDBJ databases">
        <authorList>
            <person name="Kjaerup R.B."/>
            <person name="Dalgaard T.S."/>
            <person name="Juul-Madsen H.R."/>
        </authorList>
    </citation>
    <scope>NUCLEOTIDE SEQUENCE [LARGE SCALE GENOMIC DNA]</scope>
    <source>
        <strain evidence="2 3">DSM 43904</strain>
    </source>
</reference>
<dbReference type="EMBL" id="LT607750">
    <property type="protein sequence ID" value="SCG46083.1"/>
    <property type="molecule type" value="Genomic_DNA"/>
</dbReference>
<keyword evidence="1" id="KW-0472">Membrane</keyword>
<accession>A0A1C5HJH6</accession>
<dbReference type="RefSeq" id="WP_088993309.1">
    <property type="nucleotide sequence ID" value="NZ_LT607750.1"/>
</dbReference>
<sequence length="190" mass="20331">MTAIAERPTVNRTASTAHRAVAVPAETTRERATRYTLAGLRLALGWTFLWAFLDKLFGLGHSTESAKAWINGGSPTKGFLGNAVAGPFADFYRAFAGAAWADWLFMIGLAAIGTALMLGIGIRIAAAAGALLLVMMWTAVLPPANNPFMDDHLIYAGVLGVLALTAAGNTLGLGRYWSRLRIVRRLPFLK</sequence>
<organism evidence="2 3">
    <name type="scientific">Micromonospora echinaurantiaca</name>
    <dbReference type="NCBI Taxonomy" id="47857"/>
    <lineage>
        <taxon>Bacteria</taxon>
        <taxon>Bacillati</taxon>
        <taxon>Actinomycetota</taxon>
        <taxon>Actinomycetes</taxon>
        <taxon>Micromonosporales</taxon>
        <taxon>Micromonosporaceae</taxon>
        <taxon>Micromonospora</taxon>
    </lineage>
</organism>
<feature type="transmembrane region" description="Helical" evidence="1">
    <location>
        <begin position="153"/>
        <end position="177"/>
    </location>
</feature>
<feature type="transmembrane region" description="Helical" evidence="1">
    <location>
        <begin position="35"/>
        <end position="53"/>
    </location>
</feature>
<evidence type="ECO:0000313" key="2">
    <source>
        <dbReference type="EMBL" id="SCG46083.1"/>
    </source>
</evidence>
<proteinExistence type="predicted"/>
<feature type="transmembrane region" description="Helical" evidence="1">
    <location>
        <begin position="120"/>
        <end position="141"/>
    </location>
</feature>
<keyword evidence="1" id="KW-1133">Transmembrane helix</keyword>
<keyword evidence="3" id="KW-1185">Reference proteome</keyword>
<feature type="transmembrane region" description="Helical" evidence="1">
    <location>
        <begin position="91"/>
        <end position="113"/>
    </location>
</feature>
<keyword evidence="1" id="KW-0812">Transmembrane</keyword>